<reference evidence="1 2" key="1">
    <citation type="journal article" date="2019" name="Nat. Ecol. Evol.">
        <title>Megaphylogeny resolves global patterns of mushroom evolution.</title>
        <authorList>
            <person name="Varga T."/>
            <person name="Krizsan K."/>
            <person name="Foldi C."/>
            <person name="Dima B."/>
            <person name="Sanchez-Garcia M."/>
            <person name="Sanchez-Ramirez S."/>
            <person name="Szollosi G.J."/>
            <person name="Szarkandi J.G."/>
            <person name="Papp V."/>
            <person name="Albert L."/>
            <person name="Andreopoulos W."/>
            <person name="Angelini C."/>
            <person name="Antonin V."/>
            <person name="Barry K.W."/>
            <person name="Bougher N.L."/>
            <person name="Buchanan P."/>
            <person name="Buyck B."/>
            <person name="Bense V."/>
            <person name="Catcheside P."/>
            <person name="Chovatia M."/>
            <person name="Cooper J."/>
            <person name="Damon W."/>
            <person name="Desjardin D."/>
            <person name="Finy P."/>
            <person name="Geml J."/>
            <person name="Haridas S."/>
            <person name="Hughes K."/>
            <person name="Justo A."/>
            <person name="Karasinski D."/>
            <person name="Kautmanova I."/>
            <person name="Kiss B."/>
            <person name="Kocsube S."/>
            <person name="Kotiranta H."/>
            <person name="LaButti K.M."/>
            <person name="Lechner B.E."/>
            <person name="Liimatainen K."/>
            <person name="Lipzen A."/>
            <person name="Lukacs Z."/>
            <person name="Mihaltcheva S."/>
            <person name="Morgado L.N."/>
            <person name="Niskanen T."/>
            <person name="Noordeloos M.E."/>
            <person name="Ohm R.A."/>
            <person name="Ortiz-Santana B."/>
            <person name="Ovrebo C."/>
            <person name="Racz N."/>
            <person name="Riley R."/>
            <person name="Savchenko A."/>
            <person name="Shiryaev A."/>
            <person name="Soop K."/>
            <person name="Spirin V."/>
            <person name="Szebenyi C."/>
            <person name="Tomsovsky M."/>
            <person name="Tulloss R.E."/>
            <person name="Uehling J."/>
            <person name="Grigoriev I.V."/>
            <person name="Vagvolgyi C."/>
            <person name="Papp T."/>
            <person name="Martin F.M."/>
            <person name="Miettinen O."/>
            <person name="Hibbett D.S."/>
            <person name="Nagy L.G."/>
        </authorList>
    </citation>
    <scope>NUCLEOTIDE SEQUENCE [LARGE SCALE GENOMIC DNA]</scope>
    <source>
        <strain evidence="1 2">CBS 166.37</strain>
    </source>
</reference>
<name>A0A5C3LSB2_9AGAR</name>
<sequence length="140" mass="14849">MNIGSQLSANIINGNATNTPSTISMIIASTTAANMLLNALCSHFPLVSSGPCQPWEVVLPTPLAGALLSGEMVLRLDAIAQEMKTPQKTPLQSVQPPPRLTTMPLQQYVLLSPQITSMNPVLLMPDIPNSPPALPQELVS</sequence>
<dbReference type="AlphaFoldDB" id="A0A5C3LSB2"/>
<proteinExistence type="predicted"/>
<accession>A0A5C3LSB2</accession>
<evidence type="ECO:0000313" key="2">
    <source>
        <dbReference type="Proteomes" id="UP000308652"/>
    </source>
</evidence>
<dbReference type="EMBL" id="ML213617">
    <property type="protein sequence ID" value="TFK36014.1"/>
    <property type="molecule type" value="Genomic_DNA"/>
</dbReference>
<protein>
    <submittedName>
        <fullName evidence="1">Uncharacterized protein</fullName>
    </submittedName>
</protein>
<evidence type="ECO:0000313" key="1">
    <source>
        <dbReference type="EMBL" id="TFK36014.1"/>
    </source>
</evidence>
<organism evidence="1 2">
    <name type="scientific">Crucibulum laeve</name>
    <dbReference type="NCBI Taxonomy" id="68775"/>
    <lineage>
        <taxon>Eukaryota</taxon>
        <taxon>Fungi</taxon>
        <taxon>Dikarya</taxon>
        <taxon>Basidiomycota</taxon>
        <taxon>Agaricomycotina</taxon>
        <taxon>Agaricomycetes</taxon>
        <taxon>Agaricomycetidae</taxon>
        <taxon>Agaricales</taxon>
        <taxon>Agaricineae</taxon>
        <taxon>Nidulariaceae</taxon>
        <taxon>Crucibulum</taxon>
    </lineage>
</organism>
<dbReference type="Proteomes" id="UP000308652">
    <property type="component" value="Unassembled WGS sequence"/>
</dbReference>
<gene>
    <name evidence="1" type="ORF">BDQ12DRAFT_668158</name>
</gene>
<keyword evidence="2" id="KW-1185">Reference proteome</keyword>